<evidence type="ECO:0000256" key="1">
    <source>
        <dbReference type="SAM" id="MobiDB-lite"/>
    </source>
</evidence>
<dbReference type="EMBL" id="DXCX01000051">
    <property type="protein sequence ID" value="HIY73313.1"/>
    <property type="molecule type" value="Genomic_DNA"/>
</dbReference>
<proteinExistence type="predicted"/>
<dbReference type="AlphaFoldDB" id="A0A9D1Z4L8"/>
<reference evidence="2" key="1">
    <citation type="journal article" date="2021" name="PeerJ">
        <title>Extensive microbial diversity within the chicken gut microbiome revealed by metagenomics and culture.</title>
        <authorList>
            <person name="Gilroy R."/>
            <person name="Ravi A."/>
            <person name="Getino M."/>
            <person name="Pursley I."/>
            <person name="Horton D.L."/>
            <person name="Alikhan N.F."/>
            <person name="Baker D."/>
            <person name="Gharbi K."/>
            <person name="Hall N."/>
            <person name="Watson M."/>
            <person name="Adriaenssens E.M."/>
            <person name="Foster-Nyarko E."/>
            <person name="Jarju S."/>
            <person name="Secka A."/>
            <person name="Antonio M."/>
            <person name="Oren A."/>
            <person name="Chaudhuri R.R."/>
            <person name="La Ragione R."/>
            <person name="Hildebrand F."/>
            <person name="Pallen M.J."/>
        </authorList>
    </citation>
    <scope>NUCLEOTIDE SEQUENCE</scope>
    <source>
        <strain evidence="2">CHK33-7979</strain>
    </source>
</reference>
<gene>
    <name evidence="2" type="ORF">H9826_04985</name>
</gene>
<feature type="region of interest" description="Disordered" evidence="1">
    <location>
        <begin position="1"/>
        <end position="60"/>
    </location>
</feature>
<accession>A0A9D1Z4L8</accession>
<feature type="region of interest" description="Disordered" evidence="1">
    <location>
        <begin position="419"/>
        <end position="449"/>
    </location>
</feature>
<feature type="compositionally biased region" description="Low complexity" evidence="1">
    <location>
        <begin position="20"/>
        <end position="31"/>
    </location>
</feature>
<name>A0A9D1Z4L8_9FIRM</name>
<organism evidence="2 3">
    <name type="scientific">Candidatus Intestinimonas merdavium</name>
    <dbReference type="NCBI Taxonomy" id="2838622"/>
    <lineage>
        <taxon>Bacteria</taxon>
        <taxon>Bacillati</taxon>
        <taxon>Bacillota</taxon>
        <taxon>Clostridia</taxon>
        <taxon>Eubacteriales</taxon>
        <taxon>Intestinimonas</taxon>
    </lineage>
</organism>
<evidence type="ECO:0000313" key="3">
    <source>
        <dbReference type="Proteomes" id="UP000886824"/>
    </source>
</evidence>
<dbReference type="Proteomes" id="UP000886824">
    <property type="component" value="Unassembled WGS sequence"/>
</dbReference>
<evidence type="ECO:0000313" key="2">
    <source>
        <dbReference type="EMBL" id="HIY73313.1"/>
    </source>
</evidence>
<sequence length="554" mass="59686">MAYTAKKKKSSADTSKPKKSSSSSSSSSSGSYAAGAGVYTPSKNQGARFDGPYDDVADRPLDDTYYQKQQQYQSMYDAARQKALQGDASAVTDMRNANDWMNQVRNDYGLAAQYANDDIGYVKSLIGYYGGGSSSGSGSSGGGSYGGGSYGGDFSYGDAPEYLSRWDDALTALAGQLMSRPAFSYDYTQDPLYQQYREVYTREGDRAMRDTLGQVSARTGGLASSYAASAASQANNYYMAQLSDIIPQLEQLAYQRYLGQGEALMDQLQAVQALEAGDYARYQDALGQWNTDRAFAYNAWSDARDFSYAAGRDQLSDQRYARELAYQQARDGYGEGLDRAALLASVGDYSGYAGLWGLSDEQTQALIDAYAGERALSDRDAAMALADWKAQYGDFSGLTALGVDTGYLEAQRLAELAESAGSGSSGGSSARSSWSSARSSGSTSSASAGESGIVDTMLALGDEVKAYEYLLNQGYTVSATEQLWSMYQAAAAQAEENRYNDSYFRAAMTSLAAQLQQDPNAALGGLDDLWTKLSPSQKNQVQALLGRFGYRYEE</sequence>
<comment type="caution">
    <text evidence="2">The sequence shown here is derived from an EMBL/GenBank/DDBJ whole genome shotgun (WGS) entry which is preliminary data.</text>
</comment>
<reference evidence="2" key="2">
    <citation type="submission" date="2021-04" db="EMBL/GenBank/DDBJ databases">
        <authorList>
            <person name="Gilroy R."/>
        </authorList>
    </citation>
    <scope>NUCLEOTIDE SEQUENCE</scope>
    <source>
        <strain evidence="2">CHK33-7979</strain>
    </source>
</reference>
<protein>
    <submittedName>
        <fullName evidence="2">Uncharacterized protein</fullName>
    </submittedName>
</protein>